<protein>
    <submittedName>
        <fullName evidence="1">Uncharacterized protein</fullName>
    </submittedName>
</protein>
<comment type="caution">
    <text evidence="1">The sequence shown here is derived from an EMBL/GenBank/DDBJ whole genome shotgun (WGS) entry which is preliminary data.</text>
</comment>
<accession>A0AAV6L8U9</accession>
<sequence>MQFKIIQYGSFLRVDNVRAVANTLKALNFTWMWTLIACSLEQGSSSSIVEEIPTGKQFSIRDVFQMHKISE</sequence>
<evidence type="ECO:0000313" key="2">
    <source>
        <dbReference type="Proteomes" id="UP000823749"/>
    </source>
</evidence>
<organism evidence="1 2">
    <name type="scientific">Rhododendron griersonianum</name>
    <dbReference type="NCBI Taxonomy" id="479676"/>
    <lineage>
        <taxon>Eukaryota</taxon>
        <taxon>Viridiplantae</taxon>
        <taxon>Streptophyta</taxon>
        <taxon>Embryophyta</taxon>
        <taxon>Tracheophyta</taxon>
        <taxon>Spermatophyta</taxon>
        <taxon>Magnoliopsida</taxon>
        <taxon>eudicotyledons</taxon>
        <taxon>Gunneridae</taxon>
        <taxon>Pentapetalae</taxon>
        <taxon>asterids</taxon>
        <taxon>Ericales</taxon>
        <taxon>Ericaceae</taxon>
        <taxon>Ericoideae</taxon>
        <taxon>Rhodoreae</taxon>
        <taxon>Rhododendron</taxon>
    </lineage>
</organism>
<dbReference type="EMBL" id="JACTNZ010000002">
    <property type="protein sequence ID" value="KAG5561445.1"/>
    <property type="molecule type" value="Genomic_DNA"/>
</dbReference>
<name>A0AAV6L8U9_9ERIC</name>
<evidence type="ECO:0000313" key="1">
    <source>
        <dbReference type="EMBL" id="KAG5561445.1"/>
    </source>
</evidence>
<gene>
    <name evidence="1" type="ORF">RHGRI_004476</name>
</gene>
<dbReference type="AlphaFoldDB" id="A0AAV6L8U9"/>
<dbReference type="Proteomes" id="UP000823749">
    <property type="component" value="Chromosome 2"/>
</dbReference>
<keyword evidence="2" id="KW-1185">Reference proteome</keyword>
<proteinExistence type="predicted"/>
<reference evidence="1" key="1">
    <citation type="submission" date="2020-08" db="EMBL/GenBank/DDBJ databases">
        <title>Plant Genome Project.</title>
        <authorList>
            <person name="Zhang R.-G."/>
        </authorList>
    </citation>
    <scope>NUCLEOTIDE SEQUENCE</scope>
    <source>
        <strain evidence="1">WSP0</strain>
        <tissue evidence="1">Leaf</tissue>
    </source>
</reference>